<reference evidence="3 4" key="1">
    <citation type="submission" date="2019-12" db="EMBL/GenBank/DDBJ databases">
        <authorList>
            <person name="Feng G."/>
            <person name="Zhu H."/>
        </authorList>
    </citation>
    <scope>NUCLEOTIDE SEQUENCE [LARGE SCALE GENOMIC DNA]</scope>
    <source>
        <strain evidence="3 4">FGD1</strain>
    </source>
</reference>
<keyword evidence="4" id="KW-1185">Reference proteome</keyword>
<gene>
    <name evidence="3" type="ORF">GR702_01430</name>
</gene>
<dbReference type="CDD" id="cd03801">
    <property type="entry name" value="GT4_PimA-like"/>
    <property type="match status" value="1"/>
</dbReference>
<evidence type="ECO:0000313" key="3">
    <source>
        <dbReference type="EMBL" id="MYL96436.1"/>
    </source>
</evidence>
<dbReference type="InterPro" id="IPR028098">
    <property type="entry name" value="Glyco_trans_4-like_N"/>
</dbReference>
<name>A0A7X4GDU9_9SPHN</name>
<dbReference type="PANTHER" id="PTHR45947:SF3">
    <property type="entry name" value="SULFOQUINOVOSYL TRANSFERASE SQD2"/>
    <property type="match status" value="1"/>
</dbReference>
<dbReference type="SUPFAM" id="SSF53756">
    <property type="entry name" value="UDP-Glycosyltransferase/glycogen phosphorylase"/>
    <property type="match status" value="1"/>
</dbReference>
<dbReference type="EMBL" id="WVTD01000001">
    <property type="protein sequence ID" value="MYL96436.1"/>
    <property type="molecule type" value="Genomic_DNA"/>
</dbReference>
<dbReference type="Pfam" id="PF00534">
    <property type="entry name" value="Glycos_transf_1"/>
    <property type="match status" value="1"/>
</dbReference>
<evidence type="ECO:0000313" key="4">
    <source>
        <dbReference type="Proteomes" id="UP000465810"/>
    </source>
</evidence>
<evidence type="ECO:0000259" key="1">
    <source>
        <dbReference type="Pfam" id="PF00534"/>
    </source>
</evidence>
<dbReference type="AlphaFoldDB" id="A0A7X4GDU9"/>
<evidence type="ECO:0000259" key="2">
    <source>
        <dbReference type="Pfam" id="PF13439"/>
    </source>
</evidence>
<protein>
    <submittedName>
        <fullName evidence="3">Glycosyltransferase</fullName>
    </submittedName>
</protein>
<proteinExistence type="predicted"/>
<accession>A0A7X4GDU9</accession>
<dbReference type="Pfam" id="PF13439">
    <property type="entry name" value="Glyco_transf_4"/>
    <property type="match status" value="1"/>
</dbReference>
<dbReference type="GO" id="GO:0016757">
    <property type="term" value="F:glycosyltransferase activity"/>
    <property type="evidence" value="ECO:0007669"/>
    <property type="project" value="InterPro"/>
</dbReference>
<dbReference type="PANTHER" id="PTHR45947">
    <property type="entry name" value="SULFOQUINOVOSYL TRANSFERASE SQD2"/>
    <property type="match status" value="1"/>
</dbReference>
<dbReference type="RefSeq" id="WP_160984161.1">
    <property type="nucleotide sequence ID" value="NZ_WVTD01000001.1"/>
</dbReference>
<comment type="caution">
    <text evidence="3">The sequence shown here is derived from an EMBL/GenBank/DDBJ whole genome shotgun (WGS) entry which is preliminary data.</text>
</comment>
<feature type="domain" description="Glycosyltransferase subfamily 4-like N-terminal" evidence="2">
    <location>
        <begin position="15"/>
        <end position="162"/>
    </location>
</feature>
<dbReference type="Proteomes" id="UP000465810">
    <property type="component" value="Unassembled WGS sequence"/>
</dbReference>
<feature type="domain" description="Glycosyl transferase family 1" evidence="1">
    <location>
        <begin position="177"/>
        <end position="340"/>
    </location>
</feature>
<dbReference type="InterPro" id="IPR050194">
    <property type="entry name" value="Glycosyltransferase_grp1"/>
</dbReference>
<dbReference type="InterPro" id="IPR001296">
    <property type="entry name" value="Glyco_trans_1"/>
</dbReference>
<organism evidence="3 4">
    <name type="scientific">Novosphingobium silvae</name>
    <dbReference type="NCBI Taxonomy" id="2692619"/>
    <lineage>
        <taxon>Bacteria</taxon>
        <taxon>Pseudomonadati</taxon>
        <taxon>Pseudomonadota</taxon>
        <taxon>Alphaproteobacteria</taxon>
        <taxon>Sphingomonadales</taxon>
        <taxon>Sphingomonadaceae</taxon>
        <taxon>Novosphingobium</taxon>
    </lineage>
</organism>
<keyword evidence="3" id="KW-0808">Transferase</keyword>
<sequence length="372" mass="40651">MKVLYLAKDLNPRQGWGRYSVELIEGLRELGVEALTCTPAGPSQGELPLLGPTRWKLQDIFQARADAQKLASLRLGVGAIHALDETTAQTGSKLAAILGLPFVLTLHGTYAVAPIRGLKGLLLRRAFRSADLVLANSEYTLKQSEEAMGARYTNAQVVPLGVGQELIDPVPRPLAARSRTILSVGSVKPRKGMLVNVLAFADLLRWVPDAKLVIAGSISETDSYVIRLRNEISKRGLEGKVRLLGEVTEDVLEELYRSSRVFCMPALREYDHFEGFGLVHLEASAKGLPTIGSREGGNLGAIQDGCTGFVVDPRNRADIAQAMHCTLTDDDLWARMSSAGVAWAKRMNWRDTAERTFEAYGKLGVGILPHRR</sequence>
<dbReference type="Gene3D" id="3.40.50.2000">
    <property type="entry name" value="Glycogen Phosphorylase B"/>
    <property type="match status" value="2"/>
</dbReference>